<dbReference type="Gene3D" id="3.30.565.10">
    <property type="entry name" value="Histidine kinase-like ATPase, C-terminal domain"/>
    <property type="match status" value="1"/>
</dbReference>
<feature type="domain" description="Signal transduction histidine kinase internal region" evidence="2">
    <location>
        <begin position="189"/>
        <end position="267"/>
    </location>
</feature>
<keyword evidence="1" id="KW-1133">Transmembrane helix</keyword>
<dbReference type="PANTHER" id="PTHR34220:SF7">
    <property type="entry name" value="SENSOR HISTIDINE KINASE YPDA"/>
    <property type="match status" value="1"/>
</dbReference>
<dbReference type="Pfam" id="PF06580">
    <property type="entry name" value="His_kinase"/>
    <property type="match status" value="1"/>
</dbReference>
<dbReference type="Proteomes" id="UP000614216">
    <property type="component" value="Unassembled WGS sequence"/>
</dbReference>
<dbReference type="InterPro" id="IPR050640">
    <property type="entry name" value="Bact_2-comp_sensor_kinase"/>
</dbReference>
<keyword evidence="4" id="KW-1185">Reference proteome</keyword>
<accession>A0A937FZF7</accession>
<dbReference type="InterPro" id="IPR036890">
    <property type="entry name" value="HATPase_C_sf"/>
</dbReference>
<feature type="transmembrane region" description="Helical" evidence="1">
    <location>
        <begin position="154"/>
        <end position="173"/>
    </location>
</feature>
<dbReference type="EMBL" id="JAEUGD010000066">
    <property type="protein sequence ID" value="MBL6448844.1"/>
    <property type="molecule type" value="Genomic_DNA"/>
</dbReference>
<dbReference type="SUPFAM" id="SSF55874">
    <property type="entry name" value="ATPase domain of HSP90 chaperone/DNA topoisomerase II/histidine kinase"/>
    <property type="match status" value="1"/>
</dbReference>
<evidence type="ECO:0000313" key="4">
    <source>
        <dbReference type="Proteomes" id="UP000614216"/>
    </source>
</evidence>
<protein>
    <submittedName>
        <fullName evidence="3">Sensor histidine kinase</fullName>
    </submittedName>
</protein>
<evidence type="ECO:0000259" key="2">
    <source>
        <dbReference type="Pfam" id="PF06580"/>
    </source>
</evidence>
<organism evidence="3 4">
    <name type="scientific">Fulvivirga marina</name>
    <dbReference type="NCBI Taxonomy" id="2494733"/>
    <lineage>
        <taxon>Bacteria</taxon>
        <taxon>Pseudomonadati</taxon>
        <taxon>Bacteroidota</taxon>
        <taxon>Cytophagia</taxon>
        <taxon>Cytophagales</taxon>
        <taxon>Fulvivirgaceae</taxon>
        <taxon>Fulvivirga</taxon>
    </lineage>
</organism>
<dbReference type="RefSeq" id="WP_202858385.1">
    <property type="nucleotide sequence ID" value="NZ_JAEUGD010000066.1"/>
</dbReference>
<gene>
    <name evidence="3" type="ORF">JMN32_21205</name>
</gene>
<sequence length="375" mass="44307">MIKWLKQYKGFFIGLIVTCILIEVLVAIDFILIDKSEVAVNILLFLFWWIIISLPFHFSGYLKKKKKIVFRIIGLISLLVFTLWIDSYLSIPDNPISIFLIITFWMGLLYLLAPIFFSKYRLYILTLYIFLFSYWTYVRLFSENFEHYLKFEKGFAFTLLVLPIPIFFILWGYEQWKWLKSLKADKAAAELALLKTQINPHFFFNTLNNLYSLTVKHSDEAPKVILMLSDMMRYTIYEGKKSFVPIQEEIKYLNNYIDLHRIRYHKKVNINFEHDVGDDDQIAPLLFIILLENAIKHGVESLSDGAYIKMNLVSNGKTMHFCIQNNFDPTIKSEECGIGLENLKRRLALIYPEEYKLTVTERNNTFKVDLNINIK</sequence>
<evidence type="ECO:0000313" key="3">
    <source>
        <dbReference type="EMBL" id="MBL6448844.1"/>
    </source>
</evidence>
<evidence type="ECO:0000256" key="1">
    <source>
        <dbReference type="SAM" id="Phobius"/>
    </source>
</evidence>
<feature type="transmembrane region" description="Helical" evidence="1">
    <location>
        <begin position="122"/>
        <end position="142"/>
    </location>
</feature>
<reference evidence="3" key="1">
    <citation type="submission" date="2021-01" db="EMBL/GenBank/DDBJ databases">
        <title>Fulvivirga kasyanovii gen. nov., sp nov., a novel member of the phylum Bacteroidetes isolated from seawater in a mussel farm.</title>
        <authorList>
            <person name="Zhao L.-H."/>
            <person name="Wang Z.-J."/>
        </authorList>
    </citation>
    <scope>NUCLEOTIDE SEQUENCE</scope>
    <source>
        <strain evidence="3">29W222</strain>
    </source>
</reference>
<dbReference type="GO" id="GO:0000155">
    <property type="term" value="F:phosphorelay sensor kinase activity"/>
    <property type="evidence" value="ECO:0007669"/>
    <property type="project" value="InterPro"/>
</dbReference>
<proteinExistence type="predicted"/>
<keyword evidence="1" id="KW-0472">Membrane</keyword>
<keyword evidence="3" id="KW-0808">Transferase</keyword>
<dbReference type="AlphaFoldDB" id="A0A937FZF7"/>
<feature type="transmembrane region" description="Helical" evidence="1">
    <location>
        <begin position="68"/>
        <end position="85"/>
    </location>
</feature>
<keyword evidence="3" id="KW-0418">Kinase</keyword>
<dbReference type="PANTHER" id="PTHR34220">
    <property type="entry name" value="SENSOR HISTIDINE KINASE YPDA"/>
    <property type="match status" value="1"/>
</dbReference>
<dbReference type="GO" id="GO:0016020">
    <property type="term" value="C:membrane"/>
    <property type="evidence" value="ECO:0007669"/>
    <property type="project" value="InterPro"/>
</dbReference>
<keyword evidence="1" id="KW-0812">Transmembrane</keyword>
<comment type="caution">
    <text evidence="3">The sequence shown here is derived from an EMBL/GenBank/DDBJ whole genome shotgun (WGS) entry which is preliminary data.</text>
</comment>
<dbReference type="InterPro" id="IPR010559">
    <property type="entry name" value="Sig_transdc_His_kin_internal"/>
</dbReference>
<feature type="transmembrane region" description="Helical" evidence="1">
    <location>
        <begin position="12"/>
        <end position="32"/>
    </location>
</feature>
<feature type="transmembrane region" description="Helical" evidence="1">
    <location>
        <begin position="38"/>
        <end position="56"/>
    </location>
</feature>
<feature type="transmembrane region" description="Helical" evidence="1">
    <location>
        <begin position="97"/>
        <end position="117"/>
    </location>
</feature>
<name>A0A937FZF7_9BACT</name>